<keyword evidence="6 16" id="KW-0067">ATP-binding</keyword>
<dbReference type="PANTHER" id="PTHR42781:SF4">
    <property type="entry name" value="SPERMIDINE_PUTRESCINE IMPORT ATP-BINDING PROTEIN POTA"/>
    <property type="match status" value="1"/>
</dbReference>
<keyword evidence="4" id="KW-0500">Molybdenum</keyword>
<dbReference type="InterPro" id="IPR008995">
    <property type="entry name" value="Mo/tungstate-bd_C_term_dom"/>
</dbReference>
<evidence type="ECO:0000256" key="8">
    <source>
        <dbReference type="ARBA" id="ARBA00023136"/>
    </source>
</evidence>
<dbReference type="HOGENOM" id="CLU_000604_1_1_2"/>
<dbReference type="InterPro" id="IPR050093">
    <property type="entry name" value="ABC_SmlMolc_Importer"/>
</dbReference>
<dbReference type="PROSITE" id="PS00211">
    <property type="entry name" value="ABC_TRANSPORTER_1"/>
    <property type="match status" value="1"/>
</dbReference>
<keyword evidence="7" id="KW-1278">Translocase</keyword>
<dbReference type="GeneID" id="12446177"/>
<dbReference type="KEGG" id="hwc:Hqrw_1510"/>
<evidence type="ECO:0000256" key="13">
    <source>
        <dbReference type="ARBA" id="ARBA00047936"/>
    </source>
</evidence>
<comment type="function">
    <text evidence="14">Part of the ABC transporter complex WtpABC involved in molybdate/tungstate import. Responsible for energy coupling to the transport system.</text>
</comment>
<dbReference type="GO" id="GO:0005524">
    <property type="term" value="F:ATP binding"/>
    <property type="evidence" value="ECO:0007669"/>
    <property type="project" value="UniProtKB-KW"/>
</dbReference>
<dbReference type="OrthoDB" id="18368at2157"/>
<evidence type="ECO:0000256" key="6">
    <source>
        <dbReference type="ARBA" id="ARBA00022840"/>
    </source>
</evidence>
<dbReference type="SMART" id="SM00382">
    <property type="entry name" value="AAA"/>
    <property type="match status" value="1"/>
</dbReference>
<evidence type="ECO:0000256" key="4">
    <source>
        <dbReference type="ARBA" id="ARBA00022505"/>
    </source>
</evidence>
<dbReference type="NCBIfam" id="TIGR01187">
    <property type="entry name" value="potA"/>
    <property type="match status" value="1"/>
</dbReference>
<evidence type="ECO:0000313" key="17">
    <source>
        <dbReference type="Proteomes" id="UP000007954"/>
    </source>
</evidence>
<keyword evidence="8" id="KW-0472">Membrane</keyword>
<evidence type="ECO:0000256" key="2">
    <source>
        <dbReference type="ARBA" id="ARBA00022448"/>
    </source>
</evidence>
<evidence type="ECO:0000259" key="15">
    <source>
        <dbReference type="PROSITE" id="PS50893"/>
    </source>
</evidence>
<reference evidence="16 17" key="1">
    <citation type="journal article" date="2011" name="PLoS ONE">
        <title>Haloquadratum walsbyi: limited diversity in a global pond.</title>
        <authorList>
            <person name="Dyall-Smith M."/>
            <person name="Pfeiffer F."/>
            <person name="Klee K."/>
            <person name="Palm P."/>
            <person name="Gross K."/>
            <person name="Schuster S.C."/>
            <person name="Rampp M."/>
            <person name="Oesterhelt D."/>
        </authorList>
    </citation>
    <scope>NUCLEOTIDE SEQUENCE [LARGE SCALE GENOMIC DNA]</scope>
    <source>
        <strain evidence="17">DSM 16854 / JCM 12705 / C23</strain>
    </source>
</reference>
<dbReference type="Proteomes" id="UP000007954">
    <property type="component" value="Chromosome"/>
</dbReference>
<dbReference type="EMBL" id="FR746099">
    <property type="protein sequence ID" value="CCC39456.1"/>
    <property type="molecule type" value="Genomic_DNA"/>
</dbReference>
<accession>G0LK30</accession>
<evidence type="ECO:0000256" key="3">
    <source>
        <dbReference type="ARBA" id="ARBA00022475"/>
    </source>
</evidence>
<dbReference type="FunFam" id="3.40.50.300:FF:000425">
    <property type="entry name" value="Probable ABC transporter, ATP-binding subunit"/>
    <property type="match status" value="1"/>
</dbReference>
<keyword evidence="2" id="KW-0813">Transport</keyword>
<dbReference type="SUPFAM" id="SSF52540">
    <property type="entry name" value="P-loop containing nucleoside triphosphate hydrolases"/>
    <property type="match status" value="1"/>
</dbReference>
<keyword evidence="5" id="KW-0547">Nucleotide-binding</keyword>
<dbReference type="GO" id="GO:0043190">
    <property type="term" value="C:ATP-binding cassette (ABC) transporter complex"/>
    <property type="evidence" value="ECO:0007669"/>
    <property type="project" value="InterPro"/>
</dbReference>
<dbReference type="InterPro" id="IPR003593">
    <property type="entry name" value="AAA+_ATPase"/>
</dbReference>
<feature type="domain" description="ABC transporter" evidence="15">
    <location>
        <begin position="7"/>
        <end position="237"/>
    </location>
</feature>
<organism evidence="16 17">
    <name type="scientific">Haloquadratum walsbyi (strain DSM 16854 / JCM 12705 / C23)</name>
    <dbReference type="NCBI Taxonomy" id="768065"/>
    <lineage>
        <taxon>Archaea</taxon>
        <taxon>Methanobacteriati</taxon>
        <taxon>Methanobacteriota</taxon>
        <taxon>Stenosarchaea group</taxon>
        <taxon>Halobacteria</taxon>
        <taxon>Halobacteriales</taxon>
        <taxon>Haloferacaceae</taxon>
        <taxon>Haloquadratum</taxon>
    </lineage>
</organism>
<dbReference type="GO" id="GO:1901238">
    <property type="term" value="F:ABC-type tungstate transporter activity"/>
    <property type="evidence" value="ECO:0007669"/>
    <property type="project" value="UniProtKB-EC"/>
</dbReference>
<comment type="subcellular location">
    <subcellularLocation>
        <location evidence="1">Cell membrane</location>
        <topology evidence="1">Peripheral membrane protein</topology>
    </subcellularLocation>
</comment>
<protein>
    <recommendedName>
        <fullName evidence="12">Molybdate/tungstate import ATP-binding protein WtpC</fullName>
        <ecNumber evidence="11">7.3.2.6</ecNumber>
    </recommendedName>
</protein>
<dbReference type="PROSITE" id="PS50893">
    <property type="entry name" value="ABC_TRANSPORTER_2"/>
    <property type="match status" value="1"/>
</dbReference>
<dbReference type="AlphaFoldDB" id="G0LK30"/>
<dbReference type="InterPro" id="IPR013611">
    <property type="entry name" value="Transp-assoc_OB_typ2"/>
</dbReference>
<evidence type="ECO:0000256" key="9">
    <source>
        <dbReference type="ARBA" id="ARBA00038307"/>
    </source>
</evidence>
<evidence type="ECO:0000256" key="14">
    <source>
        <dbReference type="ARBA" id="ARBA00057369"/>
    </source>
</evidence>
<dbReference type="Gene3D" id="2.40.50.100">
    <property type="match status" value="1"/>
</dbReference>
<proteinExistence type="inferred from homology"/>
<dbReference type="InterPro" id="IPR003439">
    <property type="entry name" value="ABC_transporter-like_ATP-bd"/>
</dbReference>
<dbReference type="GO" id="GO:0016887">
    <property type="term" value="F:ATP hydrolysis activity"/>
    <property type="evidence" value="ECO:0007669"/>
    <property type="project" value="InterPro"/>
</dbReference>
<dbReference type="EC" id="7.3.2.6" evidence="11"/>
<evidence type="ECO:0000313" key="16">
    <source>
        <dbReference type="EMBL" id="CCC39456.1"/>
    </source>
</evidence>
<dbReference type="RefSeq" id="WP_014555308.1">
    <property type="nucleotide sequence ID" value="NC_017459.1"/>
</dbReference>
<evidence type="ECO:0000256" key="10">
    <source>
        <dbReference type="ARBA" id="ARBA00038781"/>
    </source>
</evidence>
<evidence type="ECO:0000256" key="7">
    <source>
        <dbReference type="ARBA" id="ARBA00022967"/>
    </source>
</evidence>
<dbReference type="Pfam" id="PF00005">
    <property type="entry name" value="ABC_tran"/>
    <property type="match status" value="1"/>
</dbReference>
<gene>
    <name evidence="16" type="ordered locus">Hqrw_1510</name>
</gene>
<dbReference type="Gene3D" id="3.40.50.300">
    <property type="entry name" value="P-loop containing nucleotide triphosphate hydrolases"/>
    <property type="match status" value="1"/>
</dbReference>
<comment type="subunit">
    <text evidence="10">The complex is composed of two ATP-binding proteins (WtpC), two transmembrane proteins (WtpB) and a solute-binding protein (WtpA).</text>
</comment>
<dbReference type="InterPro" id="IPR005893">
    <property type="entry name" value="PotA-like"/>
</dbReference>
<evidence type="ECO:0000256" key="1">
    <source>
        <dbReference type="ARBA" id="ARBA00004202"/>
    </source>
</evidence>
<name>G0LK30_HALWC</name>
<dbReference type="InterPro" id="IPR017871">
    <property type="entry name" value="ABC_transporter-like_CS"/>
</dbReference>
<dbReference type="SUPFAM" id="SSF50331">
    <property type="entry name" value="MOP-like"/>
    <property type="match status" value="1"/>
</dbReference>
<evidence type="ECO:0000256" key="11">
    <source>
        <dbReference type="ARBA" id="ARBA00039025"/>
    </source>
</evidence>
<dbReference type="Pfam" id="PF08402">
    <property type="entry name" value="TOBE_2"/>
    <property type="match status" value="1"/>
</dbReference>
<sequence length="369" mass="40798">MDAQTVVELSGLTKRYGDVTAVYDLSFSVQRGEFFSILGPSGCGKSTTLRTIAGFENASEGTIKIDGEDITGTPAHQRETGMVFQNYALFPHKSVGENIGFGLKMDSVPKPEREDRVAEMLATVDLDGFEQRMPSELSGGQQQRVALARALIIQPSVLLLDEPLAALDLQLRQNMRFELQQIQDRLDITTIYVTHDQEEALSMSDRILVLDGGTAQQIDTPRELYNNPRNRFVADFIGEANILQTQFKSSTHDTIELEPEFSSMNTVSLEKNGLDTNVFSKGEQIYLNIRPEDIMIRPPDEDLTNGLTAKITNKTFIGKTTQFVATVGNNQEILAEATGLAAQQSIATGDTVSLTWSRDDCTIIGEHRE</sequence>
<evidence type="ECO:0000256" key="5">
    <source>
        <dbReference type="ARBA" id="ARBA00022741"/>
    </source>
</evidence>
<comment type="similarity">
    <text evidence="9">Belongs to the ABC transporter superfamily. Sulfate/tungstate importer (TC 3.A.1.6) family.</text>
</comment>
<dbReference type="PANTHER" id="PTHR42781">
    <property type="entry name" value="SPERMIDINE/PUTRESCINE IMPORT ATP-BINDING PROTEIN POTA"/>
    <property type="match status" value="1"/>
</dbReference>
<evidence type="ECO:0000256" key="12">
    <source>
        <dbReference type="ARBA" id="ARBA00041133"/>
    </source>
</evidence>
<dbReference type="GO" id="GO:0015417">
    <property type="term" value="F:ABC-type polyamine transporter activity"/>
    <property type="evidence" value="ECO:0007669"/>
    <property type="project" value="InterPro"/>
</dbReference>
<dbReference type="InterPro" id="IPR027417">
    <property type="entry name" value="P-loop_NTPase"/>
</dbReference>
<keyword evidence="3" id="KW-1003">Cell membrane</keyword>
<comment type="catalytic activity">
    <reaction evidence="13">
        <text>tungstate(in) + ATP + H2O = tungstate(out) + ADP + phosphate + H(+)</text>
        <dbReference type="Rhea" id="RHEA:35027"/>
        <dbReference type="ChEBI" id="CHEBI:15377"/>
        <dbReference type="ChEBI" id="CHEBI:15378"/>
        <dbReference type="ChEBI" id="CHEBI:30616"/>
        <dbReference type="ChEBI" id="CHEBI:43474"/>
        <dbReference type="ChEBI" id="CHEBI:46502"/>
        <dbReference type="ChEBI" id="CHEBI:456216"/>
        <dbReference type="EC" id="7.3.2.6"/>
    </reaction>
</comment>